<evidence type="ECO:0000256" key="1">
    <source>
        <dbReference type="ARBA" id="ARBA00022630"/>
    </source>
</evidence>
<dbReference type="Gene3D" id="3.50.50.60">
    <property type="entry name" value="FAD/NAD(P)-binding domain"/>
    <property type="match status" value="1"/>
</dbReference>
<keyword evidence="3" id="KW-0560">Oxidoreductase</keyword>
<sequence length="146" mass="16463">MSQPHIITPYLIGADRAFSRLRPLIHSTLPSYSGVSMYELAISPNNLTPGLKAYVGQGSLLALDEGMTVLPQMNCGGLCKVYTGLNCPENWTDESPLPDEGKREWLTNFFHGWHKQVRDIIMASEEDNVVTRRIWQFDPDLKGKRT</sequence>
<dbReference type="PANTHER" id="PTHR46972:SF1">
    <property type="entry name" value="FAD DEPENDENT OXIDOREDUCTASE DOMAIN-CONTAINING PROTEIN"/>
    <property type="match status" value="1"/>
</dbReference>
<evidence type="ECO:0000313" key="5">
    <source>
        <dbReference type="EMBL" id="KIR77226.1"/>
    </source>
</evidence>
<keyword evidence="6" id="KW-1185">Reference proteome</keyword>
<evidence type="ECO:0000256" key="4">
    <source>
        <dbReference type="ARBA" id="ARBA00023033"/>
    </source>
</evidence>
<dbReference type="PANTHER" id="PTHR46972">
    <property type="entry name" value="MONOOXYGENASE ASQM-RELATED"/>
    <property type="match status" value="1"/>
</dbReference>
<name>A0ABR5BNK7_9TREE</name>
<accession>A0ABR5BNK7</accession>
<dbReference type="Proteomes" id="UP000054272">
    <property type="component" value="Unassembled WGS sequence"/>
</dbReference>
<evidence type="ECO:0000313" key="6">
    <source>
        <dbReference type="Proteomes" id="UP000054272"/>
    </source>
</evidence>
<dbReference type="InterPro" id="IPR036188">
    <property type="entry name" value="FAD/NAD-bd_sf"/>
</dbReference>
<evidence type="ECO:0000256" key="2">
    <source>
        <dbReference type="ARBA" id="ARBA00022827"/>
    </source>
</evidence>
<gene>
    <name evidence="5" type="ORF">I306_05680</name>
</gene>
<keyword evidence="2" id="KW-0274">FAD</keyword>
<proteinExistence type="predicted"/>
<organism evidence="5 6">
    <name type="scientific">Cryptococcus gattii EJB2</name>
    <dbReference type="NCBI Taxonomy" id="1296103"/>
    <lineage>
        <taxon>Eukaryota</taxon>
        <taxon>Fungi</taxon>
        <taxon>Dikarya</taxon>
        <taxon>Basidiomycota</taxon>
        <taxon>Agaricomycotina</taxon>
        <taxon>Tremellomycetes</taxon>
        <taxon>Tremellales</taxon>
        <taxon>Cryptococcaceae</taxon>
        <taxon>Cryptococcus</taxon>
        <taxon>Cryptococcus gattii species complex</taxon>
    </lineage>
</organism>
<protein>
    <submittedName>
        <fullName evidence="5">Uncharacterized protein</fullName>
    </submittedName>
</protein>
<keyword evidence="1" id="KW-0285">Flavoprotein</keyword>
<keyword evidence="4" id="KW-0503">Monooxygenase</keyword>
<reference evidence="5 6" key="1">
    <citation type="submission" date="2015-01" db="EMBL/GenBank/DDBJ databases">
        <title>The Genome Sequence of Cryptococcus gattii EJB2.</title>
        <authorList>
            <consortium name="The Broad Institute Genomics Platform"/>
            <person name="Cuomo C."/>
            <person name="Litvintseva A."/>
            <person name="Chen Y."/>
            <person name="Heitman J."/>
            <person name="Sun S."/>
            <person name="Springer D."/>
            <person name="Dromer F."/>
            <person name="Young S."/>
            <person name="Zeng Q."/>
            <person name="Gargeya S."/>
            <person name="Abouelleil A."/>
            <person name="Alvarado L."/>
            <person name="Chapman S.B."/>
            <person name="Gainer-Dewar J."/>
            <person name="Goldberg J."/>
            <person name="Griggs A."/>
            <person name="Gujja S."/>
            <person name="Hansen M."/>
            <person name="Howarth C."/>
            <person name="Imamovic A."/>
            <person name="Larimer J."/>
            <person name="Murphy C."/>
            <person name="Naylor J."/>
            <person name="Pearson M."/>
            <person name="Priest M."/>
            <person name="Roberts A."/>
            <person name="Saif S."/>
            <person name="Shea T."/>
            <person name="Sykes S."/>
            <person name="Wortman J."/>
            <person name="Nusbaum C."/>
            <person name="Birren B."/>
        </authorList>
    </citation>
    <scope>NUCLEOTIDE SEQUENCE [LARGE SCALE GENOMIC DNA]</scope>
    <source>
        <strain evidence="5 6">EJB2</strain>
    </source>
</reference>
<dbReference type="EMBL" id="KN848756">
    <property type="protein sequence ID" value="KIR77226.1"/>
    <property type="molecule type" value="Genomic_DNA"/>
</dbReference>
<evidence type="ECO:0000256" key="3">
    <source>
        <dbReference type="ARBA" id="ARBA00023002"/>
    </source>
</evidence>